<proteinExistence type="predicted"/>
<dbReference type="RefSeq" id="WP_189559612.1">
    <property type="nucleotide sequence ID" value="NZ_BMTE01000008.1"/>
</dbReference>
<feature type="chain" id="PRO_5036995913" evidence="1">
    <location>
        <begin position="29"/>
        <end position="147"/>
    </location>
</feature>
<accession>A0A918BT66</accession>
<organism evidence="2 3">
    <name type="scientific">Streptomyces pilosus</name>
    <dbReference type="NCBI Taxonomy" id="28893"/>
    <lineage>
        <taxon>Bacteria</taxon>
        <taxon>Bacillati</taxon>
        <taxon>Actinomycetota</taxon>
        <taxon>Actinomycetes</taxon>
        <taxon>Kitasatosporales</taxon>
        <taxon>Streptomycetaceae</taxon>
        <taxon>Streptomyces</taxon>
    </lineage>
</organism>
<protein>
    <submittedName>
        <fullName evidence="2">Uncharacterized protein</fullName>
    </submittedName>
</protein>
<reference evidence="2" key="1">
    <citation type="journal article" date="2014" name="Int. J. Syst. Evol. Microbiol.">
        <title>Complete genome sequence of Corynebacterium casei LMG S-19264T (=DSM 44701T), isolated from a smear-ripened cheese.</title>
        <authorList>
            <consortium name="US DOE Joint Genome Institute (JGI-PGF)"/>
            <person name="Walter F."/>
            <person name="Albersmeier A."/>
            <person name="Kalinowski J."/>
            <person name="Ruckert C."/>
        </authorList>
    </citation>
    <scope>NUCLEOTIDE SEQUENCE</scope>
    <source>
        <strain evidence="2">JCM 4403</strain>
    </source>
</reference>
<evidence type="ECO:0000313" key="3">
    <source>
        <dbReference type="Proteomes" id="UP000656732"/>
    </source>
</evidence>
<sequence>MTTSLTRIAACATAALTGVLLLAGSAQAAPVPKWKCEGGSSASPNDPGGRDVRLRLASTNGYGYAEARFIAHGEHIYFDNYAGENGRPFWVEMEMAGSTWKYKWNLGPGYGLHHSYNGSFPEGEKVSSLLSTYIGTGKTCTNGSGRT</sequence>
<dbReference type="Proteomes" id="UP000656732">
    <property type="component" value="Unassembled WGS sequence"/>
</dbReference>
<feature type="signal peptide" evidence="1">
    <location>
        <begin position="1"/>
        <end position="28"/>
    </location>
</feature>
<keyword evidence="1" id="KW-0732">Signal</keyword>
<dbReference type="EMBL" id="BMTU01000008">
    <property type="protein sequence ID" value="GGQ90973.1"/>
    <property type="molecule type" value="Genomic_DNA"/>
</dbReference>
<reference evidence="2" key="2">
    <citation type="submission" date="2020-09" db="EMBL/GenBank/DDBJ databases">
        <authorList>
            <person name="Sun Q."/>
            <person name="Ohkuma M."/>
        </authorList>
    </citation>
    <scope>NUCLEOTIDE SEQUENCE</scope>
    <source>
        <strain evidence="2">JCM 4403</strain>
    </source>
</reference>
<evidence type="ECO:0000313" key="2">
    <source>
        <dbReference type="EMBL" id="GGQ90973.1"/>
    </source>
</evidence>
<dbReference type="AlphaFoldDB" id="A0A918BT66"/>
<name>A0A918BT66_9ACTN</name>
<evidence type="ECO:0000256" key="1">
    <source>
        <dbReference type="SAM" id="SignalP"/>
    </source>
</evidence>
<gene>
    <name evidence="2" type="ORF">GCM10010280_43290</name>
</gene>
<comment type="caution">
    <text evidence="2">The sequence shown here is derived from an EMBL/GenBank/DDBJ whole genome shotgun (WGS) entry which is preliminary data.</text>
</comment>
<keyword evidence="3" id="KW-1185">Reference proteome</keyword>